<organism evidence="2 3">
    <name type="scientific">Folsomia candida</name>
    <name type="common">Springtail</name>
    <dbReference type="NCBI Taxonomy" id="158441"/>
    <lineage>
        <taxon>Eukaryota</taxon>
        <taxon>Metazoa</taxon>
        <taxon>Ecdysozoa</taxon>
        <taxon>Arthropoda</taxon>
        <taxon>Hexapoda</taxon>
        <taxon>Collembola</taxon>
        <taxon>Entomobryomorpha</taxon>
        <taxon>Isotomoidea</taxon>
        <taxon>Isotomidae</taxon>
        <taxon>Proisotominae</taxon>
        <taxon>Folsomia</taxon>
    </lineage>
</organism>
<dbReference type="Proteomes" id="UP000198287">
    <property type="component" value="Unassembled WGS sequence"/>
</dbReference>
<comment type="caution">
    <text evidence="2">The sequence shown here is derived from an EMBL/GenBank/DDBJ whole genome shotgun (WGS) entry which is preliminary data.</text>
</comment>
<feature type="region of interest" description="Disordered" evidence="1">
    <location>
        <begin position="1"/>
        <end position="31"/>
    </location>
</feature>
<reference evidence="2 3" key="1">
    <citation type="submission" date="2015-12" db="EMBL/GenBank/DDBJ databases">
        <title>The genome of Folsomia candida.</title>
        <authorList>
            <person name="Faddeeva A."/>
            <person name="Derks M.F."/>
            <person name="Anvar Y."/>
            <person name="Smit S."/>
            <person name="Van Straalen N."/>
            <person name="Roelofs D."/>
        </authorList>
    </citation>
    <scope>NUCLEOTIDE SEQUENCE [LARGE SCALE GENOMIC DNA]</scope>
    <source>
        <strain evidence="2 3">VU population</strain>
        <tissue evidence="2">Whole body</tissue>
    </source>
</reference>
<evidence type="ECO:0000256" key="1">
    <source>
        <dbReference type="SAM" id="MobiDB-lite"/>
    </source>
</evidence>
<dbReference type="EMBL" id="LNIX01000001">
    <property type="protein sequence ID" value="OXA61570.1"/>
    <property type="molecule type" value="Genomic_DNA"/>
</dbReference>
<keyword evidence="3" id="KW-1185">Reference proteome</keyword>
<name>A0A226EWL0_FOLCA</name>
<protein>
    <submittedName>
        <fullName evidence="2">Uncharacterized protein</fullName>
    </submittedName>
</protein>
<proteinExistence type="predicted"/>
<gene>
    <name evidence="2" type="ORF">Fcan01_02402</name>
</gene>
<accession>A0A226EWL0</accession>
<sequence>MAPLPTWENQEEKKWRRRSQVGVDGESSSGEDNCKFGGICRTSLSPYGCVCPIFAGNRTVVVGSIKFLHLVRAGVLVRGACGKGMGLSPHCSPPLPSLLFLHTILGSDREQTVPELFLSLFSLSPGHTTTVNQVLLRGATAKAHCAFSSTINTPSR</sequence>
<evidence type="ECO:0000313" key="3">
    <source>
        <dbReference type="Proteomes" id="UP000198287"/>
    </source>
</evidence>
<evidence type="ECO:0000313" key="2">
    <source>
        <dbReference type="EMBL" id="OXA61570.1"/>
    </source>
</evidence>
<dbReference type="AlphaFoldDB" id="A0A226EWL0"/>